<evidence type="ECO:0000313" key="2">
    <source>
        <dbReference type="Proteomes" id="UP000177625"/>
    </source>
</evidence>
<dbReference type="EMBL" id="FJVC01000427">
    <property type="protein sequence ID" value="CZT50368.1"/>
    <property type="molecule type" value="Genomic_DNA"/>
</dbReference>
<dbReference type="Proteomes" id="UP000177625">
    <property type="component" value="Unassembled WGS sequence"/>
</dbReference>
<reference evidence="2" key="1">
    <citation type="submission" date="2016-03" db="EMBL/GenBank/DDBJ databases">
        <authorList>
            <person name="Guldener U."/>
        </authorList>
    </citation>
    <scope>NUCLEOTIDE SEQUENCE [LARGE SCALE GENOMIC DNA]</scope>
</reference>
<protein>
    <submittedName>
        <fullName evidence="1">Uncharacterized protein</fullName>
    </submittedName>
</protein>
<evidence type="ECO:0000313" key="1">
    <source>
        <dbReference type="EMBL" id="CZT50368.1"/>
    </source>
</evidence>
<proteinExistence type="predicted"/>
<gene>
    <name evidence="1" type="ORF">RSE6_11341</name>
</gene>
<sequence length="151" mass="17673">MFRRPPVRVDLARYMKSVDEEFELALGKFANDLQKPVSLACAKVNIEYRRDEHWTGIELALGHKILSLKAFANVWPVFEIRGLHPNSALMNNRRGRIPPLACTRYREKLVLLMALIETHKRCMNSDCPCLFPVSQEIELLIDEQYLRFEMR</sequence>
<dbReference type="AlphaFoldDB" id="A0A1E1MMQ8"/>
<keyword evidence="2" id="KW-1185">Reference proteome</keyword>
<accession>A0A1E1MMQ8</accession>
<name>A0A1E1MMQ8_RHYSE</name>
<organism evidence="1 2">
    <name type="scientific">Rhynchosporium secalis</name>
    <name type="common">Barley scald fungus</name>
    <dbReference type="NCBI Taxonomy" id="38038"/>
    <lineage>
        <taxon>Eukaryota</taxon>
        <taxon>Fungi</taxon>
        <taxon>Dikarya</taxon>
        <taxon>Ascomycota</taxon>
        <taxon>Pezizomycotina</taxon>
        <taxon>Leotiomycetes</taxon>
        <taxon>Helotiales</taxon>
        <taxon>Ploettnerulaceae</taxon>
        <taxon>Rhynchosporium</taxon>
    </lineage>
</organism>